<gene>
    <name evidence="1" type="ORF">PDJAM_G00056740</name>
</gene>
<reference evidence="1" key="1">
    <citation type="submission" date="2020-02" db="EMBL/GenBank/DDBJ databases">
        <title>Genome sequencing of the panga catfish, Pangasius djambal.</title>
        <authorList>
            <person name="Wen M."/>
            <person name="Zahm M."/>
            <person name="Roques C."/>
            <person name="Cabau C."/>
            <person name="Klopp C."/>
            <person name="Donnadieu C."/>
            <person name="Jouanno E."/>
            <person name="Avarre J.-C."/>
            <person name="Campet M."/>
            <person name="Ha T."/>
            <person name="Dugue R."/>
            <person name="Lampietro C."/>
            <person name="Louis A."/>
            <person name="Herpin A."/>
            <person name="Echchiki A."/>
            <person name="Berthelot C."/>
            <person name="Parey E."/>
            <person name="Roest-Crollius H."/>
            <person name="Braasch I."/>
            <person name="Postlethwait J.H."/>
            <person name="Bobe J."/>
            <person name="Montfort J."/>
            <person name="Bouchez O."/>
            <person name="Begum T."/>
            <person name="Schartl M."/>
            <person name="Gustiano R."/>
            <person name="Guiguen Y."/>
        </authorList>
    </citation>
    <scope>NUCLEOTIDE SEQUENCE</scope>
    <source>
        <strain evidence="1">Pdj_M5554</strain>
    </source>
</reference>
<organism evidence="1 2">
    <name type="scientific">Pangasius djambal</name>
    <dbReference type="NCBI Taxonomy" id="1691987"/>
    <lineage>
        <taxon>Eukaryota</taxon>
        <taxon>Metazoa</taxon>
        <taxon>Chordata</taxon>
        <taxon>Craniata</taxon>
        <taxon>Vertebrata</taxon>
        <taxon>Euteleostomi</taxon>
        <taxon>Actinopterygii</taxon>
        <taxon>Neopterygii</taxon>
        <taxon>Teleostei</taxon>
        <taxon>Ostariophysi</taxon>
        <taxon>Siluriformes</taxon>
        <taxon>Pangasiidae</taxon>
        <taxon>Pangasius</taxon>
    </lineage>
</organism>
<dbReference type="Proteomes" id="UP000830395">
    <property type="component" value="Chromosome 14"/>
</dbReference>
<accession>A0ACC5YXW7</accession>
<sequence length="258" mass="30390">MVCVLATGWRCETWRHAARKIVSLCTALKLAMQLTDVPDLSRFTQLRYIWLNNNRIKHIHGPLFHCCLAELYLQNNEITSIAGALRPLSCLRVLLLHNNHLLNLEETVAELRNMQHLQTLNLFLNPFTQDPLYRKYMVHHLPSVQLLDRKEVRQEERKRAFKLFCPERQTILDTLAFGRRALKEKKMTQDIQRGLWSSKAKHIKCPFDEIEDLCERRAMQRSIMQFSTLDWSSLRRAQQQPLEEQSSTAAKILTVKFR</sequence>
<keyword evidence="2" id="KW-1185">Reference proteome</keyword>
<protein>
    <submittedName>
        <fullName evidence="1">Uncharacterized protein</fullName>
    </submittedName>
</protein>
<proteinExistence type="predicted"/>
<dbReference type="EMBL" id="CM040988">
    <property type="protein sequence ID" value="MCJ8740258.1"/>
    <property type="molecule type" value="Genomic_DNA"/>
</dbReference>
<comment type="caution">
    <text evidence="1">The sequence shown here is derived from an EMBL/GenBank/DDBJ whole genome shotgun (WGS) entry which is preliminary data.</text>
</comment>
<evidence type="ECO:0000313" key="1">
    <source>
        <dbReference type="EMBL" id="MCJ8740258.1"/>
    </source>
</evidence>
<evidence type="ECO:0000313" key="2">
    <source>
        <dbReference type="Proteomes" id="UP000830395"/>
    </source>
</evidence>
<name>A0ACC5YXW7_9TELE</name>